<proteinExistence type="inferred from homology"/>
<sequence length="597" mass="65157">MYGNASTFDGFVVMLERMPQTDEHPATPPAHLEFRLEDATHAPSSGNEWWRRSVIYQIYPRSFRDTTGSGIGDLPGITAELHHIASLGVDAIWLSPFFASPQKDAGYDVSDYRAVDPLFGTLADFDELIAEANRLEIKILVDIVPNHCSSEHAMFREALASPRGSAAREHFIFRDGRGKDGQLPPNNWQSHFGGSAWTRVPDPDGAPGQYYLHLFDHSQPDFNWDNPAVGDEFESILRFWLDRGAGGFRVDVAHALIKASGLPDWHGRADGADSPGYPFADAPMFGQPAVHDVYRRWRSICDQYPGERVLCAEANVHPIEAMADWVRPDEMHQSFNFPFLHTGWDAAALKAIITRSLKAFDAVGAPSTWVLSNHDVPRHATRLGAVSPALRPGDGLGPEDVQPDPVLGLARARAATLFMLGLPGGAYIYQGEELGLGDHTLLPHEYRQDPSYARTNGERLGRDGCRVPLPWNDSTPSLGFSDAAGWLPQPEGWGTVTRQAQEADPDSTLHFYRLALDLRRTHNLGLGNLNWVEGTDGAQLLGFGNSGVLVLLNLGTAPVPLPAGDVLLASSATAVARSTEAASGLALNPDAAVWLRP</sequence>
<dbReference type="EMBL" id="JAVDYI010000001">
    <property type="protein sequence ID" value="MDR7357922.1"/>
    <property type="molecule type" value="Genomic_DNA"/>
</dbReference>
<dbReference type="Proteomes" id="UP001183817">
    <property type="component" value="Unassembled WGS sequence"/>
</dbReference>
<evidence type="ECO:0000313" key="3">
    <source>
        <dbReference type="EMBL" id="MDR7357922.1"/>
    </source>
</evidence>
<dbReference type="InterPro" id="IPR017853">
    <property type="entry name" value="GH"/>
</dbReference>
<dbReference type="SMART" id="SM00642">
    <property type="entry name" value="Aamy"/>
    <property type="match status" value="1"/>
</dbReference>
<evidence type="ECO:0000256" key="1">
    <source>
        <dbReference type="ARBA" id="ARBA00008061"/>
    </source>
</evidence>
<protein>
    <submittedName>
        <fullName evidence="3">Alpha-glucosidase</fullName>
        <ecNumber evidence="3">3.2.1.20</ecNumber>
    </submittedName>
</protein>
<dbReference type="PANTHER" id="PTHR10357">
    <property type="entry name" value="ALPHA-AMYLASE FAMILY MEMBER"/>
    <property type="match status" value="1"/>
</dbReference>
<dbReference type="SUPFAM" id="SSF51445">
    <property type="entry name" value="(Trans)glycosidases"/>
    <property type="match status" value="1"/>
</dbReference>
<dbReference type="CDD" id="cd11332">
    <property type="entry name" value="AmyAc_OligoGlu_TS"/>
    <property type="match status" value="1"/>
</dbReference>
<dbReference type="GO" id="GO:0004558">
    <property type="term" value="F:alpha-1,4-glucosidase activity"/>
    <property type="evidence" value="ECO:0007669"/>
    <property type="project" value="UniProtKB-EC"/>
</dbReference>
<comment type="caution">
    <text evidence="3">The sequence shown here is derived from an EMBL/GenBank/DDBJ whole genome shotgun (WGS) entry which is preliminary data.</text>
</comment>
<comment type="similarity">
    <text evidence="1">Belongs to the glycosyl hydrolase 13 family.</text>
</comment>
<dbReference type="PANTHER" id="PTHR10357:SF179">
    <property type="entry name" value="NEUTRAL AND BASIC AMINO ACID TRANSPORT PROTEIN RBAT"/>
    <property type="match status" value="1"/>
</dbReference>
<name>A0ABU2BGZ8_9MICC</name>
<organism evidence="3 4">
    <name type="scientific">Paeniglutamicibacter sulfureus</name>
    <dbReference type="NCBI Taxonomy" id="43666"/>
    <lineage>
        <taxon>Bacteria</taxon>
        <taxon>Bacillati</taxon>
        <taxon>Actinomycetota</taxon>
        <taxon>Actinomycetes</taxon>
        <taxon>Micrococcales</taxon>
        <taxon>Micrococcaceae</taxon>
        <taxon>Paeniglutamicibacter</taxon>
    </lineage>
</organism>
<dbReference type="Gene3D" id="3.20.20.80">
    <property type="entry name" value="Glycosidases"/>
    <property type="match status" value="1"/>
</dbReference>
<accession>A0ABU2BGZ8</accession>
<dbReference type="Gene3D" id="3.90.400.10">
    <property type="entry name" value="Oligo-1,6-glucosidase, Domain 2"/>
    <property type="match status" value="1"/>
</dbReference>
<dbReference type="Pfam" id="PF00128">
    <property type="entry name" value="Alpha-amylase"/>
    <property type="match status" value="1"/>
</dbReference>
<evidence type="ECO:0000313" key="4">
    <source>
        <dbReference type="Proteomes" id="UP001183817"/>
    </source>
</evidence>
<dbReference type="EC" id="3.2.1.20" evidence="3"/>
<dbReference type="InterPro" id="IPR006047">
    <property type="entry name" value="GH13_cat_dom"/>
</dbReference>
<keyword evidence="3" id="KW-0378">Hydrolase</keyword>
<dbReference type="InterPro" id="IPR045857">
    <property type="entry name" value="O16G_dom_2"/>
</dbReference>
<gene>
    <name evidence="3" type="ORF">J2S64_001613</name>
</gene>
<keyword evidence="4" id="KW-1185">Reference proteome</keyword>
<keyword evidence="3" id="KW-0326">Glycosidase</keyword>
<feature type="domain" description="Glycosyl hydrolase family 13 catalytic" evidence="2">
    <location>
        <begin position="57"/>
        <end position="466"/>
    </location>
</feature>
<evidence type="ECO:0000259" key="2">
    <source>
        <dbReference type="SMART" id="SM00642"/>
    </source>
</evidence>
<reference evidence="3 4" key="1">
    <citation type="submission" date="2023-07" db="EMBL/GenBank/DDBJ databases">
        <title>Sequencing the genomes of 1000 actinobacteria strains.</title>
        <authorList>
            <person name="Klenk H.-P."/>
        </authorList>
    </citation>
    <scope>NUCLEOTIDE SEQUENCE [LARGE SCALE GENOMIC DNA]</scope>
    <source>
        <strain evidence="3 4">DSM 20167</strain>
    </source>
</reference>